<dbReference type="RefSeq" id="WP_153682812.1">
    <property type="nucleotide sequence ID" value="NZ_WJIF01000001.1"/>
</dbReference>
<dbReference type="PROSITE" id="PS51257">
    <property type="entry name" value="PROKAR_LIPOPROTEIN"/>
    <property type="match status" value="1"/>
</dbReference>
<evidence type="ECO:0000313" key="2">
    <source>
        <dbReference type="EMBL" id="MRG58270.1"/>
    </source>
</evidence>
<feature type="chain" id="PRO_5039445450" description="Lipoprotein" evidence="1">
    <location>
        <begin position="22"/>
        <end position="157"/>
    </location>
</feature>
<dbReference type="EMBL" id="WJIF01000001">
    <property type="protein sequence ID" value="MRG58270.1"/>
    <property type="molecule type" value="Genomic_DNA"/>
</dbReference>
<gene>
    <name evidence="2" type="ORF">GE115_00015</name>
</gene>
<keyword evidence="3" id="KW-1185">Reference proteome</keyword>
<proteinExistence type="predicted"/>
<feature type="signal peptide" evidence="1">
    <location>
        <begin position="1"/>
        <end position="21"/>
    </location>
</feature>
<dbReference type="AlphaFoldDB" id="A0A6I2F5T6"/>
<keyword evidence="1" id="KW-0732">Signal</keyword>
<evidence type="ECO:0000313" key="3">
    <source>
        <dbReference type="Proteomes" id="UP000431080"/>
    </source>
</evidence>
<comment type="caution">
    <text evidence="2">The sequence shown here is derived from an EMBL/GenBank/DDBJ whole genome shotgun (WGS) entry which is preliminary data.</text>
</comment>
<evidence type="ECO:0000256" key="1">
    <source>
        <dbReference type="SAM" id="SignalP"/>
    </source>
</evidence>
<dbReference type="Proteomes" id="UP000431080">
    <property type="component" value="Unassembled WGS sequence"/>
</dbReference>
<name>A0A6I2F5T6_9MICO</name>
<evidence type="ECO:0008006" key="4">
    <source>
        <dbReference type="Google" id="ProtNLM"/>
    </source>
</evidence>
<sequence>MTRLPHLLAASLAALMLAGCAAQPATPGGGSDAPTIDLLVRDSHLRVAGEPCSAARPHQYIHRGAVLVLEHGSDRISVELPDGEAVHIDDIDYGAAPRIPTACRFRVAAPGLDPDLDYAVTIDGRSAGDYRYDADEAAPIAVPPLADPGAILETGDR</sequence>
<reference evidence="2 3" key="1">
    <citation type="submission" date="2019-10" db="EMBL/GenBank/DDBJ databases">
        <authorList>
            <person name="Nie G."/>
            <person name="Ming H."/>
            <person name="Yi B."/>
        </authorList>
    </citation>
    <scope>NUCLEOTIDE SEQUENCE [LARGE SCALE GENOMIC DNA]</scope>
    <source>
        <strain evidence="2 3">CFH 90414</strain>
    </source>
</reference>
<accession>A0A6I2F5T6</accession>
<organism evidence="2 3">
    <name type="scientific">Agromyces agglutinans</name>
    <dbReference type="NCBI Taxonomy" id="2662258"/>
    <lineage>
        <taxon>Bacteria</taxon>
        <taxon>Bacillati</taxon>
        <taxon>Actinomycetota</taxon>
        <taxon>Actinomycetes</taxon>
        <taxon>Micrococcales</taxon>
        <taxon>Microbacteriaceae</taxon>
        <taxon>Agromyces</taxon>
    </lineage>
</organism>
<protein>
    <recommendedName>
        <fullName evidence="4">Lipoprotein</fullName>
    </recommendedName>
</protein>